<evidence type="ECO:0000256" key="3">
    <source>
        <dbReference type="ARBA" id="ARBA00005349"/>
    </source>
</evidence>
<evidence type="ECO:0000256" key="2">
    <source>
        <dbReference type="ARBA" id="ARBA00004749"/>
    </source>
</evidence>
<dbReference type="UniPathway" id="UPA00232"/>
<evidence type="ECO:0000313" key="10">
    <source>
        <dbReference type="Proteomes" id="UP000199459"/>
    </source>
</evidence>
<dbReference type="InterPro" id="IPR002938">
    <property type="entry name" value="FAD-bd"/>
</dbReference>
<dbReference type="EMBL" id="FOCP01000002">
    <property type="protein sequence ID" value="SEM76936.1"/>
    <property type="molecule type" value="Genomic_DNA"/>
</dbReference>
<dbReference type="PANTHER" id="PTHR43876:SF7">
    <property type="entry name" value="UBIQUINONE BIOSYNTHESIS MONOOXYGENASE COQ6, MITOCHONDRIAL"/>
    <property type="match status" value="1"/>
</dbReference>
<dbReference type="AlphaFoldDB" id="A0A1H8B2H3"/>
<dbReference type="NCBIfam" id="TIGR01988">
    <property type="entry name" value="Ubi-OHases"/>
    <property type="match status" value="1"/>
</dbReference>
<dbReference type="GO" id="GO:0071949">
    <property type="term" value="F:FAD binding"/>
    <property type="evidence" value="ECO:0007669"/>
    <property type="project" value="InterPro"/>
</dbReference>
<name>A0A1H8B2H3_9PROT</name>
<keyword evidence="7" id="KW-0503">Monooxygenase</keyword>
<dbReference type="RefSeq" id="WP_090627372.1">
    <property type="nucleotide sequence ID" value="NZ_FOCP01000002.1"/>
</dbReference>
<keyword evidence="6" id="KW-0560">Oxidoreductase</keyword>
<dbReference type="STRING" id="917.SAMN05216326_11563"/>
<evidence type="ECO:0000256" key="7">
    <source>
        <dbReference type="ARBA" id="ARBA00023033"/>
    </source>
</evidence>
<evidence type="ECO:0000256" key="5">
    <source>
        <dbReference type="ARBA" id="ARBA00022827"/>
    </source>
</evidence>
<keyword evidence="5" id="KW-0274">FAD</keyword>
<sequence>MQDKHYDIVIIGGGPVGMALALALRDCNLTVLLLEARGLPEKVDDERPLALSHGSYLILQRLGVWNRLYRHTPIQTIHISNKGFFGRTVLTTEDAGVPALGYVVNYHDLYRALYEATVNNEIQYQTGVAVKTFSTDQYLGYVQYEHEGAEKDLTAKLLVLADGGRLSSQIEDIAYQTEAYDQWAIVANVKTEVQQTGIAYERFTSEGPVALLPSGDDFALVWTTSPENAKVILALNEAQFLRRLYNHFGDRLGRFVSTGKRSGFPLALKYAISPTTQRIALVGNAAQTLHPVAGQGFNLGLRDAYELALELTATASENKEIGALPMLARYRHRRRADSQGGRIFTDSLIKLFSNDNTLLGHLCGIGLTLLDNCPPMKRFVSRRMIFGSRG</sequence>
<dbReference type="GO" id="GO:0004497">
    <property type="term" value="F:monooxygenase activity"/>
    <property type="evidence" value="ECO:0007669"/>
    <property type="project" value="UniProtKB-KW"/>
</dbReference>
<dbReference type="Pfam" id="PF01494">
    <property type="entry name" value="FAD_binding_3"/>
    <property type="match status" value="1"/>
</dbReference>
<dbReference type="GO" id="GO:0016705">
    <property type="term" value="F:oxidoreductase activity, acting on paired donors, with incorporation or reduction of molecular oxygen"/>
    <property type="evidence" value="ECO:0007669"/>
    <property type="project" value="InterPro"/>
</dbReference>
<evidence type="ECO:0000256" key="6">
    <source>
        <dbReference type="ARBA" id="ARBA00023002"/>
    </source>
</evidence>
<keyword evidence="4" id="KW-0285">Flavoprotein</keyword>
<feature type="domain" description="FAD-binding" evidence="8">
    <location>
        <begin position="6"/>
        <end position="336"/>
    </location>
</feature>
<comment type="cofactor">
    <cofactor evidence="1">
        <name>FAD</name>
        <dbReference type="ChEBI" id="CHEBI:57692"/>
    </cofactor>
</comment>
<evidence type="ECO:0000313" key="9">
    <source>
        <dbReference type="EMBL" id="SEM76936.1"/>
    </source>
</evidence>
<evidence type="ECO:0000256" key="4">
    <source>
        <dbReference type="ARBA" id="ARBA00022630"/>
    </source>
</evidence>
<dbReference type="Proteomes" id="UP000199459">
    <property type="component" value="Unassembled WGS sequence"/>
</dbReference>
<accession>A0A1H8B2H3</accession>
<comment type="pathway">
    <text evidence="2">Cofactor biosynthesis; ubiquinone biosynthesis.</text>
</comment>
<dbReference type="InterPro" id="IPR010971">
    <property type="entry name" value="UbiH/COQ6"/>
</dbReference>
<proteinExistence type="inferred from homology"/>
<dbReference type="InterPro" id="IPR018168">
    <property type="entry name" value="Ubi_Hdrlase_CS"/>
</dbReference>
<gene>
    <name evidence="9" type="ORF">SAMN05216325_10265</name>
</gene>
<dbReference type="OrthoDB" id="9769565at2"/>
<dbReference type="GO" id="GO:0006744">
    <property type="term" value="P:ubiquinone biosynthetic process"/>
    <property type="evidence" value="ECO:0007669"/>
    <property type="project" value="UniProtKB-UniPathway"/>
</dbReference>
<dbReference type="PANTHER" id="PTHR43876">
    <property type="entry name" value="UBIQUINONE BIOSYNTHESIS MONOOXYGENASE COQ6, MITOCHONDRIAL"/>
    <property type="match status" value="1"/>
</dbReference>
<protein>
    <submittedName>
        <fullName evidence="9">2-octaprenyl-6-methoxyphenol hydroxylase</fullName>
    </submittedName>
</protein>
<dbReference type="PROSITE" id="PS01304">
    <property type="entry name" value="UBIH"/>
    <property type="match status" value="1"/>
</dbReference>
<comment type="similarity">
    <text evidence="3">Belongs to the UbiH/COQ6 family.</text>
</comment>
<dbReference type="SUPFAM" id="SSF51905">
    <property type="entry name" value="FAD/NAD(P)-binding domain"/>
    <property type="match status" value="1"/>
</dbReference>
<reference evidence="9 10" key="1">
    <citation type="submission" date="2016-10" db="EMBL/GenBank/DDBJ databases">
        <authorList>
            <person name="de Groot N.N."/>
        </authorList>
    </citation>
    <scope>NUCLEOTIDE SEQUENCE [LARGE SCALE GENOMIC DNA]</scope>
    <source>
        <strain evidence="9 10">Nm22</strain>
    </source>
</reference>
<dbReference type="InterPro" id="IPR051205">
    <property type="entry name" value="UbiH/COQ6_monooxygenase"/>
</dbReference>
<evidence type="ECO:0000259" key="8">
    <source>
        <dbReference type="Pfam" id="PF01494"/>
    </source>
</evidence>
<dbReference type="PRINTS" id="PR00420">
    <property type="entry name" value="RNGMNOXGNASE"/>
</dbReference>
<dbReference type="Gene3D" id="3.50.50.60">
    <property type="entry name" value="FAD/NAD(P)-binding domain"/>
    <property type="match status" value="2"/>
</dbReference>
<evidence type="ECO:0000256" key="1">
    <source>
        <dbReference type="ARBA" id="ARBA00001974"/>
    </source>
</evidence>
<organism evidence="9 10">
    <name type="scientific">Nitrosomonas marina</name>
    <dbReference type="NCBI Taxonomy" id="917"/>
    <lineage>
        <taxon>Bacteria</taxon>
        <taxon>Pseudomonadati</taxon>
        <taxon>Pseudomonadota</taxon>
        <taxon>Betaproteobacteria</taxon>
        <taxon>Nitrosomonadales</taxon>
        <taxon>Nitrosomonadaceae</taxon>
        <taxon>Nitrosomonas</taxon>
    </lineage>
</organism>
<dbReference type="InterPro" id="IPR036188">
    <property type="entry name" value="FAD/NAD-bd_sf"/>
</dbReference>